<gene>
    <name evidence="2" type="ORF">FHL15_009920</name>
</gene>
<organism evidence="2 3">
    <name type="scientific">Xylaria flabelliformis</name>
    <dbReference type="NCBI Taxonomy" id="2512241"/>
    <lineage>
        <taxon>Eukaryota</taxon>
        <taxon>Fungi</taxon>
        <taxon>Dikarya</taxon>
        <taxon>Ascomycota</taxon>
        <taxon>Pezizomycotina</taxon>
        <taxon>Sordariomycetes</taxon>
        <taxon>Xylariomycetidae</taxon>
        <taxon>Xylariales</taxon>
        <taxon>Xylariaceae</taxon>
        <taxon>Xylaria</taxon>
    </lineage>
</organism>
<dbReference type="OrthoDB" id="4774255at2759"/>
<feature type="signal peptide" evidence="1">
    <location>
        <begin position="1"/>
        <end position="19"/>
    </location>
</feature>
<reference evidence="3" key="1">
    <citation type="submission" date="2019-06" db="EMBL/GenBank/DDBJ databases">
        <title>Draft genome sequence of the griseofulvin-producing fungus Xylaria cubensis strain G536.</title>
        <authorList>
            <person name="Mead M.E."/>
            <person name="Raja H.A."/>
            <person name="Steenwyk J.L."/>
            <person name="Knowles S.L."/>
            <person name="Oberlies N.H."/>
            <person name="Rokas A."/>
        </authorList>
    </citation>
    <scope>NUCLEOTIDE SEQUENCE [LARGE SCALE GENOMIC DNA]</scope>
    <source>
        <strain evidence="3">G536</strain>
    </source>
</reference>
<keyword evidence="1" id="KW-0732">Signal</keyword>
<dbReference type="EMBL" id="VFLP01000071">
    <property type="protein sequence ID" value="TRX89222.1"/>
    <property type="molecule type" value="Genomic_DNA"/>
</dbReference>
<feature type="chain" id="PRO_5021746621" description="Infection structure specific protein" evidence="1">
    <location>
        <begin position="20"/>
        <end position="209"/>
    </location>
</feature>
<proteinExistence type="predicted"/>
<keyword evidence="3" id="KW-1185">Reference proteome</keyword>
<evidence type="ECO:0008006" key="4">
    <source>
        <dbReference type="Google" id="ProtNLM"/>
    </source>
</evidence>
<evidence type="ECO:0000313" key="3">
    <source>
        <dbReference type="Proteomes" id="UP000319160"/>
    </source>
</evidence>
<evidence type="ECO:0000313" key="2">
    <source>
        <dbReference type="EMBL" id="TRX89222.1"/>
    </source>
</evidence>
<sequence length="209" mass="20850">MYNTKVLLALATLVNVSLAQTYFDPTCSSLVNDLIARGPTVPAAIASALYPQVTGAPGDDISINNVSVLLHHPDVYVSQICAAAGQLPSSLLPEFAAWGSTLLDFASVEISSYDAAVTQCVTMGTAAASITSYLHSIVSQPDRLCQPTSTSVAGGNGTASITAYPTATASGNDTGVPSTSIPVAAAGRPTGALVGAAAAVGGILGIALL</sequence>
<dbReference type="Proteomes" id="UP000319160">
    <property type="component" value="Unassembled WGS sequence"/>
</dbReference>
<dbReference type="AlphaFoldDB" id="A0A553HMN4"/>
<evidence type="ECO:0000256" key="1">
    <source>
        <dbReference type="SAM" id="SignalP"/>
    </source>
</evidence>
<accession>A0A553HMN4</accession>
<comment type="caution">
    <text evidence="2">The sequence shown here is derived from an EMBL/GenBank/DDBJ whole genome shotgun (WGS) entry which is preliminary data.</text>
</comment>
<name>A0A553HMN4_9PEZI</name>
<protein>
    <recommendedName>
        <fullName evidence="4">Infection structure specific protein</fullName>
    </recommendedName>
</protein>